<gene>
    <name evidence="2" type="ORF">E3U44_14180</name>
</gene>
<dbReference type="OrthoDB" id="6966367at2"/>
<dbReference type="KEGG" id="nwr:E3U44_14180"/>
<dbReference type="InterPro" id="IPR018004">
    <property type="entry name" value="KilA/APSES_HTH"/>
</dbReference>
<evidence type="ECO:0000313" key="2">
    <source>
        <dbReference type="EMBL" id="QBQ55528.1"/>
    </source>
</evidence>
<evidence type="ECO:0000313" key="3">
    <source>
        <dbReference type="Proteomes" id="UP000294325"/>
    </source>
</evidence>
<evidence type="ECO:0000259" key="1">
    <source>
        <dbReference type="PROSITE" id="PS51301"/>
    </source>
</evidence>
<dbReference type="InterPro" id="IPR017880">
    <property type="entry name" value="KilA_N"/>
</dbReference>
<dbReference type="Proteomes" id="UP000294325">
    <property type="component" value="Chromosome"/>
</dbReference>
<protein>
    <submittedName>
        <fullName evidence="2">KilA-N domain-containing protein</fullName>
    </submittedName>
</protein>
<dbReference type="PROSITE" id="PS51301">
    <property type="entry name" value="KILA_N"/>
    <property type="match status" value="1"/>
</dbReference>
<feature type="domain" description="KilA-N" evidence="1">
    <location>
        <begin position="1"/>
        <end position="58"/>
    </location>
</feature>
<dbReference type="AlphaFoldDB" id="A0A4P7BZ89"/>
<name>A0A4P7BZ89_9GAMM</name>
<organism evidence="2 3">
    <name type="scientific">Nitrosococcus wardiae</name>
    <dbReference type="NCBI Taxonomy" id="1814290"/>
    <lineage>
        <taxon>Bacteria</taxon>
        <taxon>Pseudomonadati</taxon>
        <taxon>Pseudomonadota</taxon>
        <taxon>Gammaproteobacteria</taxon>
        <taxon>Chromatiales</taxon>
        <taxon>Chromatiaceae</taxon>
        <taxon>Nitrosococcus</taxon>
    </lineage>
</organism>
<accession>A0A4P7BZ89</accession>
<reference evidence="2 3" key="1">
    <citation type="submission" date="2019-03" db="EMBL/GenBank/DDBJ databases">
        <title>The genome sequence of Nitrosococcus wardiae strain D1FHST reveals the archetypal metabolic capacity of ammonia-oxidizing Gammaproteobacteria.</title>
        <authorList>
            <person name="Wang L."/>
            <person name="Lim C.K."/>
            <person name="Hanson T.E."/>
            <person name="Dang H."/>
            <person name="Klotz M.G."/>
        </authorList>
    </citation>
    <scope>NUCLEOTIDE SEQUENCE [LARGE SCALE GENOMIC DNA]</scope>
    <source>
        <strain evidence="2 3">D1FHS</strain>
    </source>
</reference>
<dbReference type="EMBL" id="CP038033">
    <property type="protein sequence ID" value="QBQ55528.1"/>
    <property type="molecule type" value="Genomic_DNA"/>
</dbReference>
<keyword evidence="3" id="KW-1185">Reference proteome</keyword>
<proteinExistence type="predicted"/>
<sequence>MTKAAKAFGKEAKEWTRLPKTTGYIKELEKVGFSRLLDITKGRQGGTWAHPKLAVFSK</sequence>
<dbReference type="Pfam" id="PF04383">
    <property type="entry name" value="KilA-N"/>
    <property type="match status" value="1"/>
</dbReference>